<evidence type="ECO:0000313" key="2">
    <source>
        <dbReference type="EMBL" id="MDG0790392.1"/>
    </source>
</evidence>
<keyword evidence="1" id="KW-0472">Membrane</keyword>
<gene>
    <name evidence="2" type="ORF">OMP38_05680</name>
</gene>
<dbReference type="PANTHER" id="PTHR42925:SF1">
    <property type="entry name" value="VIRULENCE FACTOR MVIN"/>
    <property type="match status" value="1"/>
</dbReference>
<evidence type="ECO:0000256" key="1">
    <source>
        <dbReference type="SAM" id="Phobius"/>
    </source>
</evidence>
<dbReference type="EMBL" id="JAPDHZ010000002">
    <property type="protein sequence ID" value="MDG0790392.1"/>
    <property type="molecule type" value="Genomic_DNA"/>
</dbReference>
<dbReference type="InterPro" id="IPR002528">
    <property type="entry name" value="MATE_fam"/>
</dbReference>
<dbReference type="Proteomes" id="UP001153387">
    <property type="component" value="Unassembled WGS sequence"/>
</dbReference>
<accession>A0A9X4KE66</accession>
<dbReference type="PANTHER" id="PTHR42925">
    <property type="entry name" value="MULTIDRUG AND TOXIN EFFLUX PROTEIN MATE FAMILY"/>
    <property type="match status" value="1"/>
</dbReference>
<protein>
    <submittedName>
        <fullName evidence="2">MATE family efflux transporter</fullName>
    </submittedName>
</protein>
<comment type="caution">
    <text evidence="2">The sequence shown here is derived from an EMBL/GenBank/DDBJ whole genome shotgun (WGS) entry which is preliminary data.</text>
</comment>
<dbReference type="InterPro" id="IPR047135">
    <property type="entry name" value="YsiQ"/>
</dbReference>
<keyword evidence="3" id="KW-1185">Reference proteome</keyword>
<dbReference type="GO" id="GO:0016020">
    <property type="term" value="C:membrane"/>
    <property type="evidence" value="ECO:0007669"/>
    <property type="project" value="InterPro"/>
</dbReference>
<dbReference type="GO" id="GO:0042910">
    <property type="term" value="F:xenobiotic transmembrane transporter activity"/>
    <property type="evidence" value="ECO:0007669"/>
    <property type="project" value="InterPro"/>
</dbReference>
<feature type="transmembrane region" description="Helical" evidence="1">
    <location>
        <begin position="74"/>
        <end position="96"/>
    </location>
</feature>
<sequence>MAFVMFNTALMLLFRKQIITFFTDDPWIVDMAIVLLWLNLILQPGKMLNMALGQSIVAVGDSRYMMKISIPSQWLVSVGLTYVLGIQLGWGLYGVYAGMILDEYIRGAALYLRWRHHRKRGLFADSGDRGAGALAARAGGVQV</sequence>
<keyword evidence="1" id="KW-0812">Transmembrane</keyword>
<organism evidence="2 3">
    <name type="scientific">Cohnella ginsengisoli</name>
    <dbReference type="NCBI Taxonomy" id="425004"/>
    <lineage>
        <taxon>Bacteria</taxon>
        <taxon>Bacillati</taxon>
        <taxon>Bacillota</taxon>
        <taxon>Bacilli</taxon>
        <taxon>Bacillales</taxon>
        <taxon>Paenibacillaceae</taxon>
        <taxon>Cohnella</taxon>
    </lineage>
</organism>
<dbReference type="Pfam" id="PF01554">
    <property type="entry name" value="MatE"/>
    <property type="match status" value="1"/>
</dbReference>
<evidence type="ECO:0000313" key="3">
    <source>
        <dbReference type="Proteomes" id="UP001153387"/>
    </source>
</evidence>
<reference evidence="2 3" key="1">
    <citation type="submission" date="2022-10" db="EMBL/GenBank/DDBJ databases">
        <title>Comparative genomic analysis of Cohnella hashimotonis sp. nov., isolated from the International Space Station.</title>
        <authorList>
            <person name="Simpson A."/>
            <person name="Venkateswaran K."/>
        </authorList>
    </citation>
    <scope>NUCLEOTIDE SEQUENCE [LARGE SCALE GENOMIC DNA]</scope>
    <source>
        <strain evidence="2 3">DSM 18997</strain>
    </source>
</reference>
<name>A0A9X4KE66_9BACL</name>
<proteinExistence type="predicted"/>
<dbReference type="GO" id="GO:0015297">
    <property type="term" value="F:antiporter activity"/>
    <property type="evidence" value="ECO:0007669"/>
    <property type="project" value="InterPro"/>
</dbReference>
<keyword evidence="1" id="KW-1133">Transmembrane helix</keyword>
<dbReference type="AlphaFoldDB" id="A0A9X4KE66"/>
<feature type="transmembrane region" description="Helical" evidence="1">
    <location>
        <begin position="21"/>
        <end position="42"/>
    </location>
</feature>